<reference evidence="2" key="1">
    <citation type="submission" date="2016-06" db="EMBL/GenBank/DDBJ databases">
        <title>Parallel loss of symbiosis genes in relatives of nitrogen-fixing non-legume Parasponia.</title>
        <authorList>
            <person name="Van Velzen R."/>
            <person name="Holmer R."/>
            <person name="Bu F."/>
            <person name="Rutten L."/>
            <person name="Van Zeijl A."/>
            <person name="Liu W."/>
            <person name="Santuari L."/>
            <person name="Cao Q."/>
            <person name="Sharma T."/>
            <person name="Shen D."/>
            <person name="Roswanjaya Y."/>
            <person name="Wardhani T."/>
            <person name="Kalhor M.S."/>
            <person name="Jansen J."/>
            <person name="Van den Hoogen J."/>
            <person name="Gungor B."/>
            <person name="Hartog M."/>
            <person name="Hontelez J."/>
            <person name="Verver J."/>
            <person name="Yang W.-C."/>
            <person name="Schijlen E."/>
            <person name="Repin R."/>
            <person name="Schilthuizen M."/>
            <person name="Schranz E."/>
            <person name="Heidstra R."/>
            <person name="Miyata K."/>
            <person name="Fedorova E."/>
            <person name="Kohlen W."/>
            <person name="Bisseling T."/>
            <person name="Smit S."/>
            <person name="Geurts R."/>
        </authorList>
    </citation>
    <scope>NUCLEOTIDE SEQUENCE [LARGE SCALE GENOMIC DNA]</scope>
    <source>
        <strain evidence="2">cv. RG33-2</strain>
    </source>
</reference>
<protein>
    <submittedName>
        <fullName evidence="1">Uncharacterized protein</fullName>
    </submittedName>
</protein>
<comment type="caution">
    <text evidence="1">The sequence shown here is derived from an EMBL/GenBank/DDBJ whole genome shotgun (WGS) entry which is preliminary data.</text>
</comment>
<organism evidence="1 2">
    <name type="scientific">Trema orientale</name>
    <name type="common">Charcoal tree</name>
    <name type="synonym">Celtis orientalis</name>
    <dbReference type="NCBI Taxonomy" id="63057"/>
    <lineage>
        <taxon>Eukaryota</taxon>
        <taxon>Viridiplantae</taxon>
        <taxon>Streptophyta</taxon>
        <taxon>Embryophyta</taxon>
        <taxon>Tracheophyta</taxon>
        <taxon>Spermatophyta</taxon>
        <taxon>Magnoliopsida</taxon>
        <taxon>eudicotyledons</taxon>
        <taxon>Gunneridae</taxon>
        <taxon>Pentapetalae</taxon>
        <taxon>rosids</taxon>
        <taxon>fabids</taxon>
        <taxon>Rosales</taxon>
        <taxon>Cannabaceae</taxon>
        <taxon>Trema</taxon>
    </lineage>
</organism>
<feature type="non-terminal residue" evidence="1">
    <location>
        <position position="69"/>
    </location>
</feature>
<dbReference type="EMBL" id="JXTC01000208">
    <property type="protein sequence ID" value="PON81802.1"/>
    <property type="molecule type" value="Genomic_DNA"/>
</dbReference>
<dbReference type="InParanoid" id="A0A2P5E8C6"/>
<dbReference type="Proteomes" id="UP000237000">
    <property type="component" value="Unassembled WGS sequence"/>
</dbReference>
<accession>A0A2P5E8C6</accession>
<evidence type="ECO:0000313" key="1">
    <source>
        <dbReference type="EMBL" id="PON81802.1"/>
    </source>
</evidence>
<dbReference type="OrthoDB" id="10288171at2759"/>
<proteinExistence type="predicted"/>
<evidence type="ECO:0000313" key="2">
    <source>
        <dbReference type="Proteomes" id="UP000237000"/>
    </source>
</evidence>
<gene>
    <name evidence="1" type="ORF">TorRG33x02_224130</name>
</gene>
<keyword evidence="2" id="KW-1185">Reference proteome</keyword>
<name>A0A2P5E8C6_TREOI</name>
<sequence>MMCKDDGWSRMPWSIGVDSGKHASIGEGQDSMGGMTQLVVVGLMRCHQWWHWLIHLPIGQIALLSHQFG</sequence>
<dbReference type="AlphaFoldDB" id="A0A2P5E8C6"/>